<organism evidence="1 2">
    <name type="scientific">Ascaris lumbricoides</name>
    <name type="common">Giant roundworm</name>
    <dbReference type="NCBI Taxonomy" id="6252"/>
    <lineage>
        <taxon>Eukaryota</taxon>
        <taxon>Metazoa</taxon>
        <taxon>Ecdysozoa</taxon>
        <taxon>Nematoda</taxon>
        <taxon>Chromadorea</taxon>
        <taxon>Rhabditida</taxon>
        <taxon>Spirurina</taxon>
        <taxon>Ascaridomorpha</taxon>
        <taxon>Ascaridoidea</taxon>
        <taxon>Ascarididae</taxon>
        <taxon>Ascaris</taxon>
    </lineage>
</organism>
<sequence length="144" mass="16532">MWVPLRKQLRNVNCESVHTLTEQRRTMNILSKLFRLLFDSFKNSSMFDSIMALGSALSEQRQVSAVVMRELFSDRLMNTTRLPSYLEVAASWDFPKVLNFVHSGLQLIDSGSGKKQHKRKCNDAECSITQVGLLSKCTLHFMFL</sequence>
<accession>A0A0M3HPI2</accession>
<dbReference type="Proteomes" id="UP000036681">
    <property type="component" value="Unplaced"/>
</dbReference>
<evidence type="ECO:0000313" key="1">
    <source>
        <dbReference type="Proteomes" id="UP000036681"/>
    </source>
</evidence>
<evidence type="ECO:0000313" key="2">
    <source>
        <dbReference type="WBParaSite" id="ALUE_0000381201-mRNA-1"/>
    </source>
</evidence>
<dbReference type="AlphaFoldDB" id="A0A0M3HPI2"/>
<dbReference type="WBParaSite" id="ALUE_0000381201-mRNA-1">
    <property type="protein sequence ID" value="ALUE_0000381201-mRNA-1"/>
    <property type="gene ID" value="ALUE_0000381201"/>
</dbReference>
<protein>
    <submittedName>
        <fullName evidence="2">Cytochrome P450</fullName>
    </submittedName>
</protein>
<proteinExistence type="predicted"/>
<reference evidence="2" key="1">
    <citation type="submission" date="2017-02" db="UniProtKB">
        <authorList>
            <consortium name="WormBaseParasite"/>
        </authorList>
    </citation>
    <scope>IDENTIFICATION</scope>
</reference>
<name>A0A0M3HPI2_ASCLU</name>
<keyword evidence="1" id="KW-1185">Reference proteome</keyword>